<keyword evidence="2" id="KW-1185">Reference proteome</keyword>
<evidence type="ECO:0000313" key="2">
    <source>
        <dbReference type="Proteomes" id="UP001228139"/>
    </source>
</evidence>
<proteinExistence type="predicted"/>
<dbReference type="Proteomes" id="UP001228139">
    <property type="component" value="Plasmid unnamed4"/>
</dbReference>
<dbReference type="RefSeq" id="WP_306213673.1">
    <property type="nucleotide sequence ID" value="NZ_CP132357.1"/>
</dbReference>
<gene>
    <name evidence="1" type="ORF">Q3V30_22665</name>
</gene>
<name>A0AA50DP15_9GAMM</name>
<reference evidence="1 2" key="1">
    <citation type="submission" date="2023-07" db="EMBL/GenBank/DDBJ databases">
        <title>Pathogenic bacteria of pear tree diseases.</title>
        <authorList>
            <person name="Zhang Z."/>
            <person name="He L."/>
            <person name="Huang R."/>
        </authorList>
    </citation>
    <scope>NUCLEOTIDE SEQUENCE [LARGE SCALE GENOMIC DNA]</scope>
    <source>
        <strain evidence="1 2">DE2</strain>
        <plasmid evidence="1 2">unnamed4</plasmid>
    </source>
</reference>
<geneLocation type="plasmid" evidence="1 2">
    <name>unnamed4</name>
</geneLocation>
<sequence>MSTQQSSQVEAIKVKILEAAYKGQGDIVSLDYVGHFGIGPKEPVGHVRIALADLVKNGLVTEKGKGADDGISFLITASRIAEYETKILNELPPDHHYRGKFL</sequence>
<accession>A0AA50DP15</accession>
<dbReference type="KEGG" id="epi:Q3V30_22665"/>
<keyword evidence="1" id="KW-0614">Plasmid</keyword>
<evidence type="ECO:0000313" key="1">
    <source>
        <dbReference type="EMBL" id="WLS81267.1"/>
    </source>
</evidence>
<dbReference type="EMBL" id="CP132357">
    <property type="protein sequence ID" value="WLS81267.1"/>
    <property type="molecule type" value="Genomic_DNA"/>
</dbReference>
<protein>
    <submittedName>
        <fullName evidence="1">Uncharacterized protein</fullName>
    </submittedName>
</protein>
<dbReference type="AlphaFoldDB" id="A0AA50DP15"/>
<organism evidence="1 2">
    <name type="scientific">Erwinia pyri</name>
    <dbReference type="NCBI Taxonomy" id="3062598"/>
    <lineage>
        <taxon>Bacteria</taxon>
        <taxon>Pseudomonadati</taxon>
        <taxon>Pseudomonadota</taxon>
        <taxon>Gammaproteobacteria</taxon>
        <taxon>Enterobacterales</taxon>
        <taxon>Erwiniaceae</taxon>
        <taxon>Erwinia</taxon>
    </lineage>
</organism>